<dbReference type="GeneID" id="20197866"/>
<gene>
    <name evidence="5" type="primary">20197866</name>
    <name evidence="4" type="ORF">HELRODRAFT_158402</name>
</gene>
<dbReference type="GO" id="GO:0000154">
    <property type="term" value="P:rRNA modification"/>
    <property type="evidence" value="ECO:0000318"/>
    <property type="project" value="GO_Central"/>
</dbReference>
<dbReference type="GO" id="GO:0016435">
    <property type="term" value="F:rRNA (guanine) methyltransferase activity"/>
    <property type="evidence" value="ECO:0000318"/>
    <property type="project" value="GO_Central"/>
</dbReference>
<organism evidence="5 6">
    <name type="scientific">Helobdella robusta</name>
    <name type="common">Californian leech</name>
    <dbReference type="NCBI Taxonomy" id="6412"/>
    <lineage>
        <taxon>Eukaryota</taxon>
        <taxon>Metazoa</taxon>
        <taxon>Spiralia</taxon>
        <taxon>Lophotrochozoa</taxon>
        <taxon>Annelida</taxon>
        <taxon>Clitellata</taxon>
        <taxon>Hirudinea</taxon>
        <taxon>Rhynchobdellida</taxon>
        <taxon>Glossiphoniidae</taxon>
        <taxon>Helobdella</taxon>
    </lineage>
</organism>
<dbReference type="KEGG" id="hro:HELRODRAFT_158402"/>
<dbReference type="EnsemblMetazoa" id="HelroT158402">
    <property type="protein sequence ID" value="HelroP158402"/>
    <property type="gene ID" value="HelroG158402"/>
</dbReference>
<dbReference type="OrthoDB" id="270651at2759"/>
<dbReference type="CTD" id="20197866"/>
<dbReference type="GO" id="GO:0005739">
    <property type="term" value="C:mitochondrion"/>
    <property type="evidence" value="ECO:0000318"/>
    <property type="project" value="GO_Central"/>
</dbReference>
<evidence type="ECO:0000313" key="6">
    <source>
        <dbReference type="Proteomes" id="UP000015101"/>
    </source>
</evidence>
<dbReference type="RefSeq" id="XP_009008735.1">
    <property type="nucleotide sequence ID" value="XM_009010487.1"/>
</dbReference>
<dbReference type="InterPro" id="IPR029028">
    <property type="entry name" value="Alpha/beta_knot_MTases"/>
</dbReference>
<dbReference type="InterPro" id="IPR001537">
    <property type="entry name" value="SpoU_MeTrfase"/>
</dbReference>
<evidence type="ECO:0000313" key="5">
    <source>
        <dbReference type="EnsemblMetazoa" id="HelroP158402"/>
    </source>
</evidence>
<keyword evidence="1" id="KW-0489">Methyltransferase</keyword>
<name>T1EMR6_HELRO</name>
<dbReference type="AlphaFoldDB" id="T1EMR6"/>
<dbReference type="GO" id="GO:0003723">
    <property type="term" value="F:RNA binding"/>
    <property type="evidence" value="ECO:0007669"/>
    <property type="project" value="InterPro"/>
</dbReference>
<evidence type="ECO:0000256" key="1">
    <source>
        <dbReference type="ARBA" id="ARBA00022603"/>
    </source>
</evidence>
<reference evidence="4 6" key="2">
    <citation type="journal article" date="2013" name="Nature">
        <title>Insights into bilaterian evolution from three spiralian genomes.</title>
        <authorList>
            <person name="Simakov O."/>
            <person name="Marletaz F."/>
            <person name="Cho S.J."/>
            <person name="Edsinger-Gonzales E."/>
            <person name="Havlak P."/>
            <person name="Hellsten U."/>
            <person name="Kuo D.H."/>
            <person name="Larsson T."/>
            <person name="Lv J."/>
            <person name="Arendt D."/>
            <person name="Savage R."/>
            <person name="Osoegawa K."/>
            <person name="de Jong P."/>
            <person name="Grimwood J."/>
            <person name="Chapman J.A."/>
            <person name="Shapiro H."/>
            <person name="Aerts A."/>
            <person name="Otillar R.P."/>
            <person name="Terry A.Y."/>
            <person name="Boore J.L."/>
            <person name="Grigoriev I.V."/>
            <person name="Lindberg D.R."/>
            <person name="Seaver E.C."/>
            <person name="Weisblat D.A."/>
            <person name="Putnam N.H."/>
            <person name="Rokhsar D.S."/>
        </authorList>
    </citation>
    <scope>NUCLEOTIDE SEQUENCE</scope>
</reference>
<keyword evidence="6" id="KW-1185">Reference proteome</keyword>
<feature type="domain" description="tRNA/rRNA methyltransferase SpoU type" evidence="3">
    <location>
        <begin position="139"/>
        <end position="254"/>
    </location>
</feature>
<proteinExistence type="predicted"/>
<dbReference type="PANTHER" id="PTHR46103:SF1">
    <property type="entry name" value="RRNA METHYLTRANSFERASE 1, MITOCHONDRIAL"/>
    <property type="match status" value="1"/>
</dbReference>
<dbReference type="SUPFAM" id="SSF75217">
    <property type="entry name" value="alpha/beta knot"/>
    <property type="match status" value="1"/>
</dbReference>
<dbReference type="InterPro" id="IPR047182">
    <property type="entry name" value="MRM1"/>
</dbReference>
<dbReference type="STRING" id="6412.T1EMR6"/>
<evidence type="ECO:0000313" key="4">
    <source>
        <dbReference type="EMBL" id="ESO12015.1"/>
    </source>
</evidence>
<dbReference type="Gene3D" id="3.40.1280.10">
    <property type="match status" value="1"/>
</dbReference>
<dbReference type="HOGENOM" id="CLU_1062739_0_0_1"/>
<reference evidence="5" key="3">
    <citation type="submission" date="2015-06" db="UniProtKB">
        <authorList>
            <consortium name="EnsemblMetazoa"/>
        </authorList>
    </citation>
    <scope>IDENTIFICATION</scope>
</reference>
<keyword evidence="2" id="KW-0808">Transferase</keyword>
<dbReference type="InterPro" id="IPR029026">
    <property type="entry name" value="tRNA_m1G_MTases_N"/>
</dbReference>
<evidence type="ECO:0000256" key="2">
    <source>
        <dbReference type="ARBA" id="ARBA00022679"/>
    </source>
</evidence>
<dbReference type="Proteomes" id="UP000015101">
    <property type="component" value="Unassembled WGS sequence"/>
</dbReference>
<dbReference type="PANTHER" id="PTHR46103">
    <property type="entry name" value="RRNA METHYLTRANSFERASE 1, MITOCHONDRIAL"/>
    <property type="match status" value="1"/>
</dbReference>
<reference evidence="6" key="1">
    <citation type="submission" date="2012-12" db="EMBL/GenBank/DDBJ databases">
        <authorList>
            <person name="Hellsten U."/>
            <person name="Grimwood J."/>
            <person name="Chapman J.A."/>
            <person name="Shapiro H."/>
            <person name="Aerts A."/>
            <person name="Otillar R.P."/>
            <person name="Terry A.Y."/>
            <person name="Boore J.L."/>
            <person name="Simakov O."/>
            <person name="Marletaz F."/>
            <person name="Cho S.-J."/>
            <person name="Edsinger-Gonzales E."/>
            <person name="Havlak P."/>
            <person name="Kuo D.-H."/>
            <person name="Larsson T."/>
            <person name="Lv J."/>
            <person name="Arendt D."/>
            <person name="Savage R."/>
            <person name="Osoegawa K."/>
            <person name="de Jong P."/>
            <person name="Lindberg D.R."/>
            <person name="Seaver E.C."/>
            <person name="Weisblat D.A."/>
            <person name="Putnam N.H."/>
            <person name="Grigoriev I.V."/>
            <person name="Rokhsar D.S."/>
        </authorList>
    </citation>
    <scope>NUCLEOTIDE SEQUENCE</scope>
</reference>
<sequence length="262" mass="29616">MYKKSEIKDILAQAEFLHINTSIQKYLLMSQIAHGKQHQGICLNASKLNAVKYEYVKYTLFHHDQRVYFSYLYWLIVPAVTARYRYKQIPRVNDLLQKLVILDSIQVSKNMIAETEYLATRSLNMVEYSAKNNEIFHHSCRLSPAVSKASAGAMEIANIFAVDSLAAFITELSSDEWLICGTSADDNLDKTKMIDMNMCQVINNKNIAVIFGNEGSGLSEEVEKLCHVFLKVDNHGSNYIQCLNVSVATGVILHALSKVLQQ</sequence>
<protein>
    <recommendedName>
        <fullName evidence="3">tRNA/rRNA methyltransferase SpoU type domain-containing protein</fullName>
    </recommendedName>
</protein>
<dbReference type="Pfam" id="PF00588">
    <property type="entry name" value="SpoU_methylase"/>
    <property type="match status" value="1"/>
</dbReference>
<dbReference type="eggNOG" id="KOG0838">
    <property type="taxonomic scope" value="Eukaryota"/>
</dbReference>
<dbReference type="EMBL" id="KB095811">
    <property type="protein sequence ID" value="ESO12015.1"/>
    <property type="molecule type" value="Genomic_DNA"/>
</dbReference>
<evidence type="ECO:0000259" key="3">
    <source>
        <dbReference type="Pfam" id="PF00588"/>
    </source>
</evidence>
<accession>T1EMR6</accession>
<dbReference type="EMBL" id="AMQM01000027">
    <property type="status" value="NOT_ANNOTATED_CDS"/>
    <property type="molecule type" value="Genomic_DNA"/>
</dbReference>
<dbReference type="InParanoid" id="T1EMR6"/>